<dbReference type="PROSITE" id="PS50181">
    <property type="entry name" value="FBOX"/>
    <property type="match status" value="1"/>
</dbReference>
<proteinExistence type="predicted"/>
<evidence type="ECO:0000313" key="4">
    <source>
        <dbReference type="EMBL" id="KAE8269177.1"/>
    </source>
</evidence>
<organism evidence="4 5">
    <name type="scientific">Tilletia walkeri</name>
    <dbReference type="NCBI Taxonomy" id="117179"/>
    <lineage>
        <taxon>Eukaryota</taxon>
        <taxon>Fungi</taxon>
        <taxon>Dikarya</taxon>
        <taxon>Basidiomycota</taxon>
        <taxon>Ustilaginomycotina</taxon>
        <taxon>Exobasidiomycetes</taxon>
        <taxon>Tilletiales</taxon>
        <taxon>Tilletiaceae</taxon>
        <taxon>Tilletia</taxon>
    </lineage>
</organism>
<feature type="compositionally biased region" description="Polar residues" evidence="1">
    <location>
        <begin position="372"/>
        <end position="387"/>
    </location>
</feature>
<keyword evidence="5" id="KW-1185">Reference proteome</keyword>
<feature type="region of interest" description="Disordered" evidence="1">
    <location>
        <begin position="273"/>
        <end position="358"/>
    </location>
</feature>
<dbReference type="EMBL" id="LWDG02000106">
    <property type="protein sequence ID" value="KAE8269177.1"/>
    <property type="molecule type" value="Genomic_DNA"/>
</dbReference>
<sequence length="692" mass="75610">MWGSRMRSSSSSIELGTKKLHQDRNRKRRSGTTTSPAQPHREADSSNGDRQVLPQPRHSRRRKRRRNEHPIGGATLAAAAAIAVATSSVAADSLRRFLGRLRKSKRKRDLNMAAQRVTADVPESVQVYTGKDRLSSLPVEVLFNIMDCMTAPALVYSLGPVSSRMAHVVDLYMRQTISKRINRISLPPCSSLPDEVDSGPESAFTLSFEARRPIDTTALTHELQFQGFEICEDAYKPSSSIAITYAKVWNPSEQVKRAAHHLMKTTAVFTFASERGTRDSSGRQEQRRREDVGDGPTPTPAPGWQAWKQPFVPTVPNRHAHRLGPRESSSSITIEREQVEPDPEEDQGEEEYEDEEEHLELRHAVDAYDWAPTSTIGSHGHPSSKSSVKGKASDPNSTAKFPNYRCHLDPLDSFETFLLSLSIKAVGRARNVGGFERRVASGCDRVMRNWFAPPPIPSISAGTQPGSSSLLPSSSNSPGTQTISSEEEDRLKKEADRRLGAFQVLASTFGAVEDCLPRSVVAQVRSRATPPPIRTLEIDGSTCSIEIQPHANVDSILCSHPILRATSGFASISTTPEQSGSASPASPSTSAAANSGAASSAWLFTSPFAYHSSTYATATTTAASTNGTSSSPPNAMNLGSRVELRFHCTKVRIRAARLLAMLHRLEDEMLQGERQEKRFLLRTAVPSPTLGG</sequence>
<feature type="compositionally biased region" description="Acidic residues" evidence="1">
    <location>
        <begin position="340"/>
        <end position="358"/>
    </location>
</feature>
<reference evidence="4" key="2">
    <citation type="journal article" date="2019" name="IMA Fungus">
        <title>Genome sequencing and comparison of five Tilletia species to identify candidate genes for the detection of regulated species infecting wheat.</title>
        <authorList>
            <person name="Nguyen H.D.T."/>
            <person name="Sultana T."/>
            <person name="Kesanakurti P."/>
            <person name="Hambleton S."/>
        </authorList>
    </citation>
    <scope>NUCLEOTIDE SEQUENCE</scope>
    <source>
        <strain evidence="4">DAOMC 236422</strain>
    </source>
</reference>
<evidence type="ECO:0000256" key="2">
    <source>
        <dbReference type="SAM" id="Phobius"/>
    </source>
</evidence>
<dbReference type="InterPro" id="IPR001810">
    <property type="entry name" value="F-box_dom"/>
</dbReference>
<feature type="compositionally biased region" description="Basic residues" evidence="1">
    <location>
        <begin position="57"/>
        <end position="67"/>
    </location>
</feature>
<feature type="compositionally biased region" description="Basic and acidic residues" evidence="1">
    <location>
        <begin position="275"/>
        <end position="292"/>
    </location>
</feature>
<name>A0A8X7N9Y2_9BASI</name>
<feature type="region of interest" description="Disordered" evidence="1">
    <location>
        <begin position="1"/>
        <end position="72"/>
    </location>
</feature>
<feature type="region of interest" description="Disordered" evidence="1">
    <location>
        <begin position="457"/>
        <end position="492"/>
    </location>
</feature>
<feature type="domain" description="F-box" evidence="3">
    <location>
        <begin position="131"/>
        <end position="181"/>
    </location>
</feature>
<protein>
    <recommendedName>
        <fullName evidence="3">F-box domain-containing protein</fullName>
    </recommendedName>
</protein>
<dbReference type="AlphaFoldDB" id="A0A8X7N9Y2"/>
<reference evidence="4" key="1">
    <citation type="submission" date="2016-04" db="EMBL/GenBank/DDBJ databases">
        <authorList>
            <person name="Nguyen H.D."/>
            <person name="Samba Siva P."/>
            <person name="Cullis J."/>
            <person name="Levesque C.A."/>
            <person name="Hambleton S."/>
        </authorList>
    </citation>
    <scope>NUCLEOTIDE SEQUENCE</scope>
    <source>
        <strain evidence="4">DAOMC 236422</strain>
    </source>
</reference>
<accession>A0A8X7N9Y2</accession>
<evidence type="ECO:0000256" key="1">
    <source>
        <dbReference type="SAM" id="MobiDB-lite"/>
    </source>
</evidence>
<dbReference type="Proteomes" id="UP000078113">
    <property type="component" value="Unassembled WGS sequence"/>
</dbReference>
<keyword evidence="2" id="KW-1133">Transmembrane helix</keyword>
<feature type="region of interest" description="Disordered" evidence="1">
    <location>
        <begin position="372"/>
        <end position="396"/>
    </location>
</feature>
<feature type="transmembrane region" description="Helical" evidence="2">
    <location>
        <begin position="70"/>
        <end position="91"/>
    </location>
</feature>
<feature type="compositionally biased region" description="Low complexity" evidence="1">
    <location>
        <begin position="465"/>
        <end position="479"/>
    </location>
</feature>
<keyword evidence="2" id="KW-0812">Transmembrane</keyword>
<keyword evidence="2" id="KW-0472">Membrane</keyword>
<evidence type="ECO:0000259" key="3">
    <source>
        <dbReference type="PROSITE" id="PS50181"/>
    </source>
</evidence>
<gene>
    <name evidence="4" type="ORF">A4X09_0g3159</name>
</gene>
<comment type="caution">
    <text evidence="4">The sequence shown here is derived from an EMBL/GenBank/DDBJ whole genome shotgun (WGS) entry which is preliminary data.</text>
</comment>
<feature type="compositionally biased region" description="Low complexity" evidence="1">
    <location>
        <begin position="1"/>
        <end position="12"/>
    </location>
</feature>
<evidence type="ECO:0000313" key="5">
    <source>
        <dbReference type="Proteomes" id="UP000078113"/>
    </source>
</evidence>